<proteinExistence type="predicted"/>
<evidence type="ECO:0000313" key="1">
    <source>
        <dbReference type="EMBL" id="RQG86912.1"/>
    </source>
</evidence>
<comment type="caution">
    <text evidence="1">The sequence shown here is derived from an EMBL/GenBank/DDBJ whole genome shotgun (WGS) entry which is preliminary data.</text>
</comment>
<gene>
    <name evidence="1" type="ORF">EA462_14730</name>
</gene>
<accession>A0A3N6LYT9</accession>
<sequence>MNELQSVLARAQNRFLSPLETVLTVGCGVYVLFGGGPLRTLLLEVSSFRSAVGSSGSAYESEQSLPCGPGGRCSPGGTVAGVVRPNPAL</sequence>
<evidence type="ECO:0000313" key="2">
    <source>
        <dbReference type="Proteomes" id="UP000273828"/>
    </source>
</evidence>
<dbReference type="AlphaFoldDB" id="A0A3N6LYT9"/>
<name>A0A3N6LYT9_9EURY</name>
<reference evidence="1 2" key="1">
    <citation type="submission" date="2018-10" db="EMBL/GenBank/DDBJ databases">
        <title>Natrarchaeobius chitinivorans gen. nov., sp. nov., and Natrarchaeobius haloalkaliphilus sp. nov., alkaliphilic, chitin-utilizing haloarchaea from hypersaline alkaline lakes.</title>
        <authorList>
            <person name="Sorokin D.Y."/>
            <person name="Elcheninov A.G."/>
            <person name="Kostrikina N.A."/>
            <person name="Bale N.J."/>
            <person name="Sinninghe Damste J.S."/>
            <person name="Khijniak T.V."/>
            <person name="Kublanov I.V."/>
            <person name="Toshchakov S.V."/>
        </authorList>
    </citation>
    <scope>NUCLEOTIDE SEQUENCE [LARGE SCALE GENOMIC DNA]</scope>
    <source>
        <strain evidence="1 2">AArcht-Sl</strain>
    </source>
</reference>
<protein>
    <submittedName>
        <fullName evidence="1">Uncharacterized protein</fullName>
    </submittedName>
</protein>
<organism evidence="1 2">
    <name type="scientific">Natrarchaeobius halalkaliphilus</name>
    <dbReference type="NCBI Taxonomy" id="1679091"/>
    <lineage>
        <taxon>Archaea</taxon>
        <taxon>Methanobacteriati</taxon>
        <taxon>Methanobacteriota</taxon>
        <taxon>Stenosarchaea group</taxon>
        <taxon>Halobacteria</taxon>
        <taxon>Halobacteriales</taxon>
        <taxon>Natrialbaceae</taxon>
        <taxon>Natrarchaeobius</taxon>
    </lineage>
</organism>
<dbReference type="Proteomes" id="UP000273828">
    <property type="component" value="Unassembled WGS sequence"/>
</dbReference>
<dbReference type="EMBL" id="REFY01000006">
    <property type="protein sequence ID" value="RQG86912.1"/>
    <property type="molecule type" value="Genomic_DNA"/>
</dbReference>
<keyword evidence="2" id="KW-1185">Reference proteome</keyword>